<dbReference type="GO" id="GO:0106300">
    <property type="term" value="P:protein-DNA covalent cross-linking repair"/>
    <property type="evidence" value="ECO:0007669"/>
    <property type="project" value="InterPro"/>
</dbReference>
<dbReference type="Gene3D" id="3.90.1680.10">
    <property type="entry name" value="SOS response associated peptidase-like"/>
    <property type="match status" value="1"/>
</dbReference>
<dbReference type="SUPFAM" id="SSF143081">
    <property type="entry name" value="BB1717-like"/>
    <property type="match status" value="1"/>
</dbReference>
<evidence type="ECO:0000256" key="1">
    <source>
        <dbReference type="ARBA" id="ARBA00008136"/>
    </source>
</evidence>
<dbReference type="Pfam" id="PF02586">
    <property type="entry name" value="SRAP"/>
    <property type="match status" value="1"/>
</dbReference>
<comment type="similarity">
    <text evidence="1">Belongs to the SOS response-associated peptidase family.</text>
</comment>
<dbReference type="PANTHER" id="PTHR13604">
    <property type="entry name" value="DC12-RELATED"/>
    <property type="match status" value="1"/>
</dbReference>
<keyword evidence="3" id="KW-0227">DNA damage</keyword>
<dbReference type="PANTHER" id="PTHR13604:SF0">
    <property type="entry name" value="ABASIC SITE PROCESSING PROTEIN HMCES"/>
    <property type="match status" value="1"/>
</dbReference>
<dbReference type="GO" id="GO:0006508">
    <property type="term" value="P:proteolysis"/>
    <property type="evidence" value="ECO:0007669"/>
    <property type="project" value="UniProtKB-KW"/>
</dbReference>
<proteinExistence type="inferred from homology"/>
<organism evidence="8">
    <name type="scientific">freshwater metagenome</name>
    <dbReference type="NCBI Taxonomy" id="449393"/>
    <lineage>
        <taxon>unclassified sequences</taxon>
        <taxon>metagenomes</taxon>
        <taxon>ecological metagenomes</taxon>
    </lineage>
</organism>
<accession>A0A094PVR8</accession>
<dbReference type="GO" id="GO:0016829">
    <property type="term" value="F:lyase activity"/>
    <property type="evidence" value="ECO:0007669"/>
    <property type="project" value="UniProtKB-KW"/>
</dbReference>
<protein>
    <recommendedName>
        <fullName evidence="9">DUF159 family protein</fullName>
    </recommendedName>
</protein>
<dbReference type="EMBL" id="JNSK01000153">
    <property type="protein sequence ID" value="KGA13799.1"/>
    <property type="molecule type" value="Genomic_DNA"/>
</dbReference>
<sequence>MCGRYARTQGADEIFSSFDLASNEVDHSLPLNWNIAPTNEIYIIRGEMALSTASWGMIAPWSTDPTSARNSQSHAINARSESIHEKPTFRDAFRRTRCIIPVNGYYEWATALGQYPPKQPFYMSPDPKIWDTAFSVAGIWSRWISPTGQQIDSASIITREAVGDLATIHSRMPVILPKERWENWLDQEQRESSFLQNLMNLDQPDRGVLIHPVSSRVNLVANNGADLITPIALGEPTTLF</sequence>
<dbReference type="GO" id="GO:0003697">
    <property type="term" value="F:single-stranded DNA binding"/>
    <property type="evidence" value="ECO:0007669"/>
    <property type="project" value="InterPro"/>
</dbReference>
<keyword evidence="4" id="KW-0378">Hydrolase</keyword>
<keyword evidence="2" id="KW-0645">Protease</keyword>
<comment type="caution">
    <text evidence="8">The sequence shown here is derived from an EMBL/GenBank/DDBJ whole genome shotgun (WGS) entry which is preliminary data.</text>
</comment>
<keyword evidence="6" id="KW-0238">DNA-binding</keyword>
<evidence type="ECO:0000256" key="5">
    <source>
        <dbReference type="ARBA" id="ARBA00023124"/>
    </source>
</evidence>
<keyword evidence="5" id="KW-0190">Covalent protein-DNA linkage</keyword>
<reference evidence="8" key="1">
    <citation type="submission" date="2014-05" db="EMBL/GenBank/DDBJ databases">
        <title>Key roles for freshwater Actinobacteria revealed by deep metagenomic sequencing.</title>
        <authorList>
            <person name="Ghai R."/>
            <person name="Mizuno C.M."/>
            <person name="Picazo A."/>
            <person name="Camacho A."/>
            <person name="Rodriguez-Valera F."/>
        </authorList>
    </citation>
    <scope>NUCLEOTIDE SEQUENCE</scope>
</reference>
<evidence type="ECO:0000256" key="6">
    <source>
        <dbReference type="ARBA" id="ARBA00023125"/>
    </source>
</evidence>
<name>A0A094PVR8_9ZZZZ</name>
<dbReference type="InterPro" id="IPR036590">
    <property type="entry name" value="SRAP-like"/>
</dbReference>
<evidence type="ECO:0000256" key="2">
    <source>
        <dbReference type="ARBA" id="ARBA00022670"/>
    </source>
</evidence>
<evidence type="ECO:0008006" key="9">
    <source>
        <dbReference type="Google" id="ProtNLM"/>
    </source>
</evidence>
<evidence type="ECO:0000256" key="7">
    <source>
        <dbReference type="ARBA" id="ARBA00023239"/>
    </source>
</evidence>
<gene>
    <name evidence="8" type="ORF">GM50_21455</name>
</gene>
<dbReference type="AlphaFoldDB" id="A0A094PVR8"/>
<evidence type="ECO:0000313" key="8">
    <source>
        <dbReference type="EMBL" id="KGA13799.1"/>
    </source>
</evidence>
<dbReference type="GO" id="GO:0008233">
    <property type="term" value="F:peptidase activity"/>
    <property type="evidence" value="ECO:0007669"/>
    <property type="project" value="UniProtKB-KW"/>
</dbReference>
<dbReference type="InterPro" id="IPR003738">
    <property type="entry name" value="SRAP"/>
</dbReference>
<evidence type="ECO:0000256" key="4">
    <source>
        <dbReference type="ARBA" id="ARBA00022801"/>
    </source>
</evidence>
<keyword evidence="7" id="KW-0456">Lyase</keyword>
<evidence type="ECO:0000256" key="3">
    <source>
        <dbReference type="ARBA" id="ARBA00022763"/>
    </source>
</evidence>